<proteinExistence type="predicted"/>
<feature type="transmembrane region" description="Helical" evidence="1">
    <location>
        <begin position="104"/>
        <end position="124"/>
    </location>
</feature>
<keyword evidence="1" id="KW-0812">Transmembrane</keyword>
<evidence type="ECO:0000313" key="2">
    <source>
        <dbReference type="EMBL" id="KAK4527623.1"/>
    </source>
</evidence>
<feature type="transmembrane region" description="Helical" evidence="1">
    <location>
        <begin position="144"/>
        <end position="162"/>
    </location>
</feature>
<name>A0AAV9IK58_9RHOD</name>
<accession>A0AAV9IK58</accession>
<evidence type="ECO:0000313" key="3">
    <source>
        <dbReference type="Proteomes" id="UP001300502"/>
    </source>
</evidence>
<evidence type="ECO:0000256" key="1">
    <source>
        <dbReference type="SAM" id="Phobius"/>
    </source>
</evidence>
<comment type="caution">
    <text evidence="2">The sequence shown here is derived from an EMBL/GenBank/DDBJ whole genome shotgun (WGS) entry which is preliminary data.</text>
</comment>
<gene>
    <name evidence="2" type="ORF">GAYE_SCF42G5547</name>
</gene>
<feature type="transmembrane region" description="Helical" evidence="1">
    <location>
        <begin position="6"/>
        <end position="27"/>
    </location>
</feature>
<keyword evidence="1" id="KW-0472">Membrane</keyword>
<dbReference type="Proteomes" id="UP001300502">
    <property type="component" value="Unassembled WGS sequence"/>
</dbReference>
<feature type="transmembrane region" description="Helical" evidence="1">
    <location>
        <begin position="214"/>
        <end position="232"/>
    </location>
</feature>
<sequence length="257" mass="28581">MIDHSLALVILLYFCALESFLFFAVIAQTKSQEPEVHNGIARAFGFLFLAECLCLLCWVVSIQLSTRFSVQFLNRVFIIFFVLGLIVSCIGGGYVAIPEWRRRSLRHFIVVLCFLVTVLYWFSFSSSLGVELDIPFIDINSSRQLMTALEGSLLAVCLCCLFRIVRPLKGRNGALVLFLGSMMMFMSILLFKVLHTECAGTEKLLSSCPLPLRVDHNALLIFLLLCSNMLGAEGSLRLMAAGNGMEGYLEIPDGITA</sequence>
<feature type="transmembrane region" description="Helical" evidence="1">
    <location>
        <begin position="39"/>
        <end position="64"/>
    </location>
</feature>
<feature type="transmembrane region" description="Helical" evidence="1">
    <location>
        <begin position="174"/>
        <end position="194"/>
    </location>
</feature>
<dbReference type="EMBL" id="JANCYU010000054">
    <property type="protein sequence ID" value="KAK4527623.1"/>
    <property type="molecule type" value="Genomic_DNA"/>
</dbReference>
<feature type="transmembrane region" description="Helical" evidence="1">
    <location>
        <begin position="76"/>
        <end position="97"/>
    </location>
</feature>
<keyword evidence="3" id="KW-1185">Reference proteome</keyword>
<reference evidence="2 3" key="1">
    <citation type="submission" date="2022-07" db="EMBL/GenBank/DDBJ databases">
        <title>Genome-wide signatures of adaptation to extreme environments.</title>
        <authorList>
            <person name="Cho C.H."/>
            <person name="Yoon H.S."/>
        </authorList>
    </citation>
    <scope>NUCLEOTIDE SEQUENCE [LARGE SCALE GENOMIC DNA]</scope>
    <source>
        <strain evidence="2 3">108.79 E11</strain>
    </source>
</reference>
<organism evidence="2 3">
    <name type="scientific">Galdieria yellowstonensis</name>
    <dbReference type="NCBI Taxonomy" id="3028027"/>
    <lineage>
        <taxon>Eukaryota</taxon>
        <taxon>Rhodophyta</taxon>
        <taxon>Bangiophyceae</taxon>
        <taxon>Galdieriales</taxon>
        <taxon>Galdieriaceae</taxon>
        <taxon>Galdieria</taxon>
    </lineage>
</organism>
<dbReference type="AlphaFoldDB" id="A0AAV9IK58"/>
<protein>
    <submittedName>
        <fullName evidence="2">Uncharacterized protein</fullName>
    </submittedName>
</protein>
<keyword evidence="1" id="KW-1133">Transmembrane helix</keyword>